<evidence type="ECO:0000313" key="3">
    <source>
        <dbReference type="EMBL" id="KAL0575527.1"/>
    </source>
</evidence>
<evidence type="ECO:0000313" key="4">
    <source>
        <dbReference type="Proteomes" id="UP001465976"/>
    </source>
</evidence>
<feature type="compositionally biased region" description="Polar residues" evidence="2">
    <location>
        <begin position="1008"/>
        <end position="1022"/>
    </location>
</feature>
<organism evidence="3 4">
    <name type="scientific">Marasmius crinis-equi</name>
    <dbReference type="NCBI Taxonomy" id="585013"/>
    <lineage>
        <taxon>Eukaryota</taxon>
        <taxon>Fungi</taxon>
        <taxon>Dikarya</taxon>
        <taxon>Basidiomycota</taxon>
        <taxon>Agaricomycotina</taxon>
        <taxon>Agaricomycetes</taxon>
        <taxon>Agaricomycetidae</taxon>
        <taxon>Agaricales</taxon>
        <taxon>Marasmiineae</taxon>
        <taxon>Marasmiaceae</taxon>
        <taxon>Marasmius</taxon>
    </lineage>
</organism>
<feature type="coiled-coil region" evidence="1">
    <location>
        <begin position="686"/>
        <end position="755"/>
    </location>
</feature>
<feature type="compositionally biased region" description="Polar residues" evidence="2">
    <location>
        <begin position="146"/>
        <end position="166"/>
    </location>
</feature>
<feature type="compositionally biased region" description="Basic and acidic residues" evidence="2">
    <location>
        <begin position="1055"/>
        <end position="1065"/>
    </location>
</feature>
<keyword evidence="1" id="KW-0175">Coiled coil</keyword>
<feature type="compositionally biased region" description="Polar residues" evidence="2">
    <location>
        <begin position="36"/>
        <end position="50"/>
    </location>
</feature>
<name>A0ABR3FJV6_9AGAR</name>
<feature type="region of interest" description="Disordered" evidence="2">
    <location>
        <begin position="1008"/>
        <end position="1098"/>
    </location>
</feature>
<evidence type="ECO:0000256" key="2">
    <source>
        <dbReference type="SAM" id="MobiDB-lite"/>
    </source>
</evidence>
<feature type="coiled-coil region" evidence="1">
    <location>
        <begin position="781"/>
        <end position="808"/>
    </location>
</feature>
<evidence type="ECO:0000256" key="1">
    <source>
        <dbReference type="SAM" id="Coils"/>
    </source>
</evidence>
<accession>A0ABR3FJV6</accession>
<sequence>MNSDTYNYQSISNPEKSTKNVFSFGLSTRPPAATDNRFSQYGTNTSNSSVFVPRGMKPSQQRPSFDQIRNEQAHSSRIFPPTANFQTPQRAAAKQEPTSPADLGDSYQMITPTSNTKSTEHFNQQKYRSQYESTQSHEYLPAPANMTRSNSRAPSLTPSNRSGSHNSEADDDDLELSDLMSRRMKEAKVVKSQLAEERVLTANLKSQVGSAQAQNSDLRKRLLVLENASETHEKEIAVKDGELKQMRDLLADAERAQQSQQALLDEREQKLAERSEHSTHLQKKLQECEERVAKVKDTAKRGIENLGRSYQTLQATLEQLKLKQDHSRKNLESVKDEIVDLKLTTTDQLKEVEPLLDPSGRYLLKSLETRNLVQELQNDRSDAQRVIDMLRDKLHFLGAQVVEYKEKVEIIENLRKEESVNLSRTAGLLEVASGNVKQLADKLCRREKEDAVLAAEGVKLELQVADSEERLAKMQAEGEAKDQEIASLNEQIRKLSLDLQLTAARLQDAVDGQKGVSERLESAQGRLRSQEQEVSALRGKLEASEKVEESLRTNLAKAVAKVPELEDLVRSADAAEAAANAKCEQVSEKVKTLEAEAKKTKKDLEEKLRLSDARIEKMGKELSENEERSNQANNRFAVLQDRFDSQTAVLKLAKEQSGDLQERLLMCEKANVSKLEASEGKHRTEVAVLVEQRSTLQTQLDQLQAKLVNLEGSSYKYKTENMILGEQKNSLQANLDRLREDYTKLEFSKAEVQTERNALQEAFIRSTEELSNLKGLMDKRNSEAVSEKQQTNNALQDALERARDHQKAHDDGLARASADFEERLVKQEQFSSKLLQAESKRAELAEKGLERASAQVHDLKTELSKLGVELQAMKDTAAIVQGELTQAQAAEVQTKETLARIETLEAENERLRRIEDSVQERYQDGQLTDSEKELVSLIMKTTQTMHEQDMVEKENDLRRRDNMIGSLQAKIDALESTLAKCLKNQGQGHEQEGQSKSMVDLNIWMSSSPLTDPASSNPQSRVLVSGTVRSEAASRVPSPKSPLFSQLAAEDDKSDQESKAEEPSRPNKKLKTAPARKVDQENEKKLKRGPGNARKRRN</sequence>
<reference evidence="3 4" key="1">
    <citation type="submission" date="2024-02" db="EMBL/GenBank/DDBJ databases">
        <title>A draft genome for the cacao thread blight pathogen Marasmius crinis-equi.</title>
        <authorList>
            <person name="Cohen S.P."/>
            <person name="Baruah I.K."/>
            <person name="Amoako-Attah I."/>
            <person name="Bukari Y."/>
            <person name="Meinhardt L.W."/>
            <person name="Bailey B.A."/>
        </authorList>
    </citation>
    <scope>NUCLEOTIDE SEQUENCE [LARGE SCALE GENOMIC DNA]</scope>
    <source>
        <strain evidence="3 4">GH-76</strain>
    </source>
</reference>
<dbReference type="EMBL" id="JBAHYK010000296">
    <property type="protein sequence ID" value="KAL0575527.1"/>
    <property type="molecule type" value="Genomic_DNA"/>
</dbReference>
<feature type="coiled-coil region" evidence="1">
    <location>
        <begin position="835"/>
        <end position="921"/>
    </location>
</feature>
<comment type="caution">
    <text evidence="3">The sequence shown here is derived from an EMBL/GenBank/DDBJ whole genome shotgun (WGS) entry which is preliminary data.</text>
</comment>
<feature type="coiled-coil region" evidence="1">
    <location>
        <begin position="576"/>
        <end position="642"/>
    </location>
</feature>
<feature type="region of interest" description="Disordered" evidence="2">
    <location>
        <begin position="1"/>
        <end position="174"/>
    </location>
</feature>
<feature type="coiled-coil region" evidence="1">
    <location>
        <begin position="215"/>
        <end position="337"/>
    </location>
</feature>
<proteinExistence type="predicted"/>
<feature type="compositionally biased region" description="Polar residues" evidence="2">
    <location>
        <begin position="1"/>
        <end position="21"/>
    </location>
</feature>
<keyword evidence="4" id="KW-1185">Reference proteome</keyword>
<feature type="compositionally biased region" description="Polar residues" evidence="2">
    <location>
        <begin position="108"/>
        <end position="137"/>
    </location>
</feature>
<gene>
    <name evidence="3" type="ORF">V5O48_006450</name>
</gene>
<dbReference type="Proteomes" id="UP001465976">
    <property type="component" value="Unassembled WGS sequence"/>
</dbReference>
<feature type="compositionally biased region" description="Basic residues" evidence="2">
    <location>
        <begin position="1085"/>
        <end position="1098"/>
    </location>
</feature>
<protein>
    <submittedName>
        <fullName evidence="3">Uncharacterized protein</fullName>
    </submittedName>
</protein>
<feature type="coiled-coil region" evidence="1">
    <location>
        <begin position="457"/>
        <end position="547"/>
    </location>
</feature>